<feature type="transmembrane region" description="Helical" evidence="5">
    <location>
        <begin position="98"/>
        <end position="118"/>
    </location>
</feature>
<feature type="transmembrane region" description="Helical" evidence="5">
    <location>
        <begin position="130"/>
        <end position="150"/>
    </location>
</feature>
<evidence type="ECO:0000256" key="6">
    <source>
        <dbReference type="SAM" id="MobiDB-lite"/>
    </source>
</evidence>
<reference evidence="7" key="2">
    <citation type="submission" date="2025-09" db="UniProtKB">
        <authorList>
            <consortium name="Ensembl"/>
        </authorList>
    </citation>
    <scope>IDENTIFICATION</scope>
</reference>
<evidence type="ECO:0000313" key="7">
    <source>
        <dbReference type="Ensembl" id="ENSSGRP00000055914.1"/>
    </source>
</evidence>
<dbReference type="AlphaFoldDB" id="A0A672NX63"/>
<feature type="region of interest" description="Disordered" evidence="6">
    <location>
        <begin position="1"/>
        <end position="36"/>
    </location>
</feature>
<dbReference type="PANTHER" id="PTHR23291:SF78">
    <property type="entry name" value="FAS APOPTOTIC INHIBITORY MOLECULE 2 ISOFORM X1"/>
    <property type="match status" value="1"/>
</dbReference>
<dbReference type="GO" id="GO:0005783">
    <property type="term" value="C:endoplasmic reticulum"/>
    <property type="evidence" value="ECO:0007669"/>
    <property type="project" value="TreeGrafter"/>
</dbReference>
<dbReference type="GO" id="GO:2001234">
    <property type="term" value="P:negative regulation of apoptotic signaling pathway"/>
    <property type="evidence" value="ECO:0007669"/>
    <property type="project" value="TreeGrafter"/>
</dbReference>
<gene>
    <name evidence="7" type="primary">LOC107556958</name>
</gene>
<keyword evidence="2 5" id="KW-0812">Transmembrane</keyword>
<keyword evidence="8" id="KW-1185">Reference proteome</keyword>
<evidence type="ECO:0000313" key="8">
    <source>
        <dbReference type="Proteomes" id="UP000472262"/>
    </source>
</evidence>
<dbReference type="GO" id="GO:0016020">
    <property type="term" value="C:membrane"/>
    <property type="evidence" value="ECO:0007669"/>
    <property type="project" value="UniProtKB-SubCell"/>
</dbReference>
<keyword evidence="3 5" id="KW-1133">Transmembrane helix</keyword>
<comment type="subcellular location">
    <subcellularLocation>
        <location evidence="1">Membrane</location>
        <topology evidence="1">Multi-pass membrane protein</topology>
    </subcellularLocation>
</comment>
<evidence type="ECO:0000256" key="3">
    <source>
        <dbReference type="ARBA" id="ARBA00022989"/>
    </source>
</evidence>
<dbReference type="Ensembl" id="ENSSGRT00000059699.1">
    <property type="protein sequence ID" value="ENSSGRP00000055914.1"/>
    <property type="gene ID" value="ENSSGRG00000029305.1"/>
</dbReference>
<sequence>MSLPAAPPSYAEATAGDKEQGAGSFTYASQPPPMPPPTMSMHPSWAYVHPGPSPGYSNAYAADMSSPFSDPSSSSSFDGLSGSNWEDKNVRRMFIRKVFCILMVQLMVTFGVVSLFTFCEPVRKFVQYNRVFYLTSYMTFMGTYLMLVCSTNARRRYPTNMILLAIFQSHSFSIYSYHNTKVVMMCVGITALVCLAITLFCFQSRVDFTTCHGLLFSLMMVLMVTGLLLFFTAPFGYVSCLCNYLLFLLLGNRRYSLNPEEHVFGAICLYMDVVYIFLFFLQLFGSRE</sequence>
<dbReference type="Pfam" id="PF01027">
    <property type="entry name" value="Bax1-I"/>
    <property type="match status" value="1"/>
</dbReference>
<dbReference type="GO" id="GO:0005794">
    <property type="term" value="C:Golgi apparatus"/>
    <property type="evidence" value="ECO:0007669"/>
    <property type="project" value="TreeGrafter"/>
</dbReference>
<comment type="similarity">
    <text evidence="5">Belongs to the BI1 family.</text>
</comment>
<evidence type="ECO:0000256" key="2">
    <source>
        <dbReference type="ARBA" id="ARBA00022692"/>
    </source>
</evidence>
<keyword evidence="4 5" id="KW-0472">Membrane</keyword>
<evidence type="ECO:0000256" key="5">
    <source>
        <dbReference type="RuleBase" id="RU004379"/>
    </source>
</evidence>
<evidence type="ECO:0000256" key="4">
    <source>
        <dbReference type="ARBA" id="ARBA00023136"/>
    </source>
</evidence>
<organism evidence="7 8">
    <name type="scientific">Sinocyclocheilus grahami</name>
    <name type="common">Dianchi golden-line fish</name>
    <name type="synonym">Barbus grahami</name>
    <dbReference type="NCBI Taxonomy" id="75366"/>
    <lineage>
        <taxon>Eukaryota</taxon>
        <taxon>Metazoa</taxon>
        <taxon>Chordata</taxon>
        <taxon>Craniata</taxon>
        <taxon>Vertebrata</taxon>
        <taxon>Euteleostomi</taxon>
        <taxon>Actinopterygii</taxon>
        <taxon>Neopterygii</taxon>
        <taxon>Teleostei</taxon>
        <taxon>Ostariophysi</taxon>
        <taxon>Cypriniformes</taxon>
        <taxon>Cyprinidae</taxon>
        <taxon>Cyprininae</taxon>
        <taxon>Sinocyclocheilus</taxon>
    </lineage>
</organism>
<dbReference type="CDD" id="cd10428">
    <property type="entry name" value="LFG_like"/>
    <property type="match status" value="1"/>
</dbReference>
<protein>
    <submittedName>
        <fullName evidence="7">Protein lifeguard 2-like</fullName>
    </submittedName>
</protein>
<evidence type="ECO:0000256" key="1">
    <source>
        <dbReference type="ARBA" id="ARBA00004141"/>
    </source>
</evidence>
<dbReference type="InterPro" id="IPR006214">
    <property type="entry name" value="Bax_inhibitor_1-related"/>
</dbReference>
<feature type="transmembrane region" description="Helical" evidence="5">
    <location>
        <begin position="235"/>
        <end position="251"/>
    </location>
</feature>
<proteinExistence type="inferred from homology"/>
<dbReference type="Proteomes" id="UP000472262">
    <property type="component" value="Unassembled WGS sequence"/>
</dbReference>
<accession>A0A672NX63</accession>
<reference evidence="7" key="1">
    <citation type="submission" date="2025-08" db="UniProtKB">
        <authorList>
            <consortium name="Ensembl"/>
        </authorList>
    </citation>
    <scope>IDENTIFICATION</scope>
</reference>
<name>A0A672NX63_SINGR</name>
<feature type="transmembrane region" description="Helical" evidence="5">
    <location>
        <begin position="263"/>
        <end position="284"/>
    </location>
</feature>
<feature type="transmembrane region" description="Helical" evidence="5">
    <location>
        <begin position="182"/>
        <end position="202"/>
    </location>
</feature>
<dbReference type="PANTHER" id="PTHR23291">
    <property type="entry name" value="BAX INHIBITOR-RELATED"/>
    <property type="match status" value="1"/>
</dbReference>